<evidence type="ECO:0000313" key="1">
    <source>
        <dbReference type="EMBL" id="VDI57371.1"/>
    </source>
</evidence>
<keyword evidence="2" id="KW-1185">Reference proteome</keyword>
<dbReference type="EMBL" id="UYJE01007724">
    <property type="protein sequence ID" value="VDI57371.1"/>
    <property type="molecule type" value="Genomic_DNA"/>
</dbReference>
<evidence type="ECO:0000313" key="2">
    <source>
        <dbReference type="Proteomes" id="UP000596742"/>
    </source>
</evidence>
<dbReference type="AlphaFoldDB" id="A0A8B6G1F4"/>
<name>A0A8B6G1F4_MYTGA</name>
<protein>
    <submittedName>
        <fullName evidence="1">Uncharacterized protein</fullName>
    </submittedName>
</protein>
<reference evidence="1" key="1">
    <citation type="submission" date="2018-11" db="EMBL/GenBank/DDBJ databases">
        <authorList>
            <person name="Alioto T."/>
            <person name="Alioto T."/>
        </authorList>
    </citation>
    <scope>NUCLEOTIDE SEQUENCE</scope>
</reference>
<gene>
    <name evidence="1" type="ORF">MGAL_10B064969</name>
</gene>
<accession>A0A8B6G1F4</accession>
<dbReference type="Proteomes" id="UP000596742">
    <property type="component" value="Unassembled WGS sequence"/>
</dbReference>
<organism evidence="1 2">
    <name type="scientific">Mytilus galloprovincialis</name>
    <name type="common">Mediterranean mussel</name>
    <dbReference type="NCBI Taxonomy" id="29158"/>
    <lineage>
        <taxon>Eukaryota</taxon>
        <taxon>Metazoa</taxon>
        <taxon>Spiralia</taxon>
        <taxon>Lophotrochozoa</taxon>
        <taxon>Mollusca</taxon>
        <taxon>Bivalvia</taxon>
        <taxon>Autobranchia</taxon>
        <taxon>Pteriomorphia</taxon>
        <taxon>Mytilida</taxon>
        <taxon>Mytiloidea</taxon>
        <taxon>Mytilidae</taxon>
        <taxon>Mytilinae</taxon>
        <taxon>Mytilus</taxon>
    </lineage>
</organism>
<comment type="caution">
    <text evidence="1">The sequence shown here is derived from an EMBL/GenBank/DDBJ whole genome shotgun (WGS) entry which is preliminary data.</text>
</comment>
<sequence length="111" mass="12657">MLNYRIPYNTSQWISTWLTQRHKRVCLDGEASENKPVGSGVPHLGIAETTLQKNCQTGGLAETTLQSMTDLTVLPKRLLKRVADLTVLPKRLLQSMAEMTYKVWPKRLYKV</sequence>
<proteinExistence type="predicted"/>